<feature type="compositionally biased region" description="Polar residues" evidence="5">
    <location>
        <begin position="550"/>
        <end position="560"/>
    </location>
</feature>
<feature type="compositionally biased region" description="Polar residues" evidence="5">
    <location>
        <begin position="334"/>
        <end position="364"/>
    </location>
</feature>
<dbReference type="Pfam" id="PF00617">
    <property type="entry name" value="RasGEF"/>
    <property type="match status" value="1"/>
</dbReference>
<feature type="region of interest" description="Disordered" evidence="5">
    <location>
        <begin position="1154"/>
        <end position="1199"/>
    </location>
</feature>
<evidence type="ECO:0000256" key="4">
    <source>
        <dbReference type="PROSITE-ProRule" id="PRU00192"/>
    </source>
</evidence>
<accession>A0A0A1T9Z0</accession>
<feature type="compositionally biased region" description="Polar residues" evidence="5">
    <location>
        <begin position="594"/>
        <end position="609"/>
    </location>
</feature>
<evidence type="ECO:0000256" key="1">
    <source>
        <dbReference type="ARBA" id="ARBA00022443"/>
    </source>
</evidence>
<evidence type="ECO:0000259" key="7">
    <source>
        <dbReference type="PROSITE" id="PS50009"/>
    </source>
</evidence>
<dbReference type="SMART" id="SM00229">
    <property type="entry name" value="RasGEFN"/>
    <property type="match status" value="1"/>
</dbReference>
<sequence>MLAESTQRASLQVAPLGFRKHHQPEPTAHGPYQIHAATNQQLHTQMTPPATPNGSQEDLAPDPPAPPVFHNFLRAFYPFSPSNAMSDSSVTLPLEEGDVVLVHSIHTNGWADGTLLASGARGWLPTNYCEPYEPEDLQSLLKSLLNFWDILRSTSVDDGELFRNQEFMKGIIAGVRFLLERTNCLNRESATIQRSEILRKCRKGLLAELSSLVKSAKRLQETQRGSLPPSEDINDIVDEMILKAFKIVNRGVRFLDVLDDDRRARAPASVTVMATVMEESYVPPTPPADRTRFEEQRHETASEAGSRAMTDDTTASVATSDLSDALQPWAKRMSSLSSISPAQQRRLSQAGPSHNRRLSASMSHRVSLVGPSPTTGSGPLISDRLNRSHDRFLSHLGSFIGRLHWQSLSRQELSIAIKQCAASGGELLGVIDGVCANCIVAPVTLQVARTAVFERIQELVFSARDTIAHVAAEDADVIIPHDSNILLASATSCVKATGECVAKAKAVIERIGDFEHDEEDDSLGIDLSVLDITPYYRSRTPSAAAPSEAVSISESAHVSDTTTSSQQSPGQSTRLIPKVPKIMIPTKDSPPPVSRNTPSSKDSPASTSVPARCSLPPLPKLTTAMSPADHTPLSSRGEEGHSARFENLAATSAGSSTTYLSRDSETSVLSQTSTRATTPDNALQPRPKPSMSELSNADSAATNAEEPDDVESKLLEKTYAHELMFNKEGQITGGTLPALIERLTAHESTPDATFVSTFFLTFRLFCTPVKLTTTLIDRFDYVADSPQMAGPVRLRVYNAFKGWLECHWRDDTDQSALPYIVPFAQGKLAAVLPSAGKRLAELAIRASTENMQASRVKFSIGKTNTVIGQYVPAEVPLSHPSISKHQHHLLNAFKAGTSIPSIMDFEPLELARQLTLLQMGIFCAIMPEELIGSRWMKNGGMDAPNVKAMSSLSTDLSNFVAETVLQFPEVKKRATVIKQWIKIASHCNELHNYDGLMAIICSLNSSTISRLRKTWDIISDKRKETFRMLQKIVDPSQNNKILRMRLQDHVPPCLPFLGMYLTDLTFIDMGNAATKKMSHAGGIVEEGSRGLTVVNFDKHTRTAKIIGELQRFQIPHRLTELPDMQEWLTTQIQRVRETGTKDNVQVTNYRKSLLLEPREARRDTEPPTPVATSATSGRGDLFGWMSRDRGAHSSTPAPV</sequence>
<dbReference type="Gene3D" id="1.10.840.10">
    <property type="entry name" value="Ras guanine-nucleotide exchange factors catalytic domain"/>
    <property type="match status" value="1"/>
</dbReference>
<gene>
    <name evidence="9" type="ORF">VHEMI09466</name>
</gene>
<dbReference type="PANTHER" id="PTHR23113">
    <property type="entry name" value="GUANINE NUCLEOTIDE EXCHANGE FACTOR"/>
    <property type="match status" value="1"/>
</dbReference>
<dbReference type="AlphaFoldDB" id="A0A0A1T9Z0"/>
<feature type="domain" description="Ras-GEF" evidence="7">
    <location>
        <begin position="906"/>
        <end position="1158"/>
    </location>
</feature>
<reference evidence="9 10" key="1">
    <citation type="journal article" date="2015" name="Genome Announc.">
        <title>Draft Genome Sequence and Gene Annotation of the Entomopathogenic Fungus Verticillium hemipterigenum.</title>
        <authorList>
            <person name="Horn F."/>
            <person name="Habel A."/>
            <person name="Scharf D.H."/>
            <person name="Dworschak J."/>
            <person name="Brakhage A.A."/>
            <person name="Guthke R."/>
            <person name="Hertweck C."/>
            <person name="Linde J."/>
        </authorList>
    </citation>
    <scope>NUCLEOTIDE SEQUENCE [LARGE SCALE GENOMIC DNA]</scope>
</reference>
<dbReference type="GO" id="GO:0005085">
    <property type="term" value="F:guanyl-nucleotide exchange factor activity"/>
    <property type="evidence" value="ECO:0007669"/>
    <property type="project" value="UniProtKB-KW"/>
</dbReference>
<dbReference type="InterPro" id="IPR008937">
    <property type="entry name" value="Ras-like_GEF"/>
</dbReference>
<evidence type="ECO:0000313" key="10">
    <source>
        <dbReference type="Proteomes" id="UP000039046"/>
    </source>
</evidence>
<feature type="region of interest" description="Disordered" evidence="5">
    <location>
        <begin position="334"/>
        <end position="383"/>
    </location>
</feature>
<feature type="region of interest" description="Disordered" evidence="5">
    <location>
        <begin position="543"/>
        <end position="710"/>
    </location>
</feature>
<dbReference type="PROSITE" id="PS50009">
    <property type="entry name" value="RASGEF_CAT"/>
    <property type="match status" value="1"/>
</dbReference>
<dbReference type="InterPro" id="IPR036964">
    <property type="entry name" value="RASGEF_cat_dom_sf"/>
</dbReference>
<dbReference type="GO" id="GO:0007265">
    <property type="term" value="P:Ras protein signal transduction"/>
    <property type="evidence" value="ECO:0007669"/>
    <property type="project" value="TreeGrafter"/>
</dbReference>
<feature type="compositionally biased region" description="Polar residues" evidence="5">
    <location>
        <begin position="692"/>
        <end position="702"/>
    </location>
</feature>
<feature type="region of interest" description="Disordered" evidence="5">
    <location>
        <begin position="44"/>
        <end position="63"/>
    </location>
</feature>
<feature type="domain" description="SH3" evidence="6">
    <location>
        <begin position="68"/>
        <end position="134"/>
    </location>
</feature>
<evidence type="ECO:0000313" key="9">
    <source>
        <dbReference type="EMBL" id="CEJ93906.1"/>
    </source>
</evidence>
<keyword evidence="1 4" id="KW-0728">SH3 domain</keyword>
<feature type="compositionally biased region" description="Polar residues" evidence="5">
    <location>
        <begin position="44"/>
        <end position="56"/>
    </location>
</feature>
<dbReference type="HOGENOM" id="CLU_002116_1_0_1"/>
<evidence type="ECO:0000256" key="3">
    <source>
        <dbReference type="PROSITE-ProRule" id="PRU00168"/>
    </source>
</evidence>
<evidence type="ECO:0000259" key="6">
    <source>
        <dbReference type="PROSITE" id="PS50002"/>
    </source>
</evidence>
<feature type="region of interest" description="Disordered" evidence="5">
    <location>
        <begin position="278"/>
        <end position="318"/>
    </location>
</feature>
<evidence type="ECO:0000256" key="5">
    <source>
        <dbReference type="SAM" id="MobiDB-lite"/>
    </source>
</evidence>
<dbReference type="GO" id="GO:0005886">
    <property type="term" value="C:plasma membrane"/>
    <property type="evidence" value="ECO:0007669"/>
    <property type="project" value="TreeGrafter"/>
</dbReference>
<dbReference type="Gene3D" id="1.20.870.10">
    <property type="entry name" value="Son of sevenless (SoS) protein Chain: S domain 1"/>
    <property type="match status" value="1"/>
</dbReference>
<dbReference type="PANTHER" id="PTHR23113:SF354">
    <property type="entry name" value="BUD SITE SELECTION PROTEIN 5"/>
    <property type="match status" value="1"/>
</dbReference>
<dbReference type="CDD" id="cd00155">
    <property type="entry name" value="RasGEF"/>
    <property type="match status" value="1"/>
</dbReference>
<dbReference type="Proteomes" id="UP000039046">
    <property type="component" value="Unassembled WGS sequence"/>
</dbReference>
<dbReference type="InterPro" id="IPR001895">
    <property type="entry name" value="RASGEF_cat_dom"/>
</dbReference>
<dbReference type="PROSITE" id="PS50212">
    <property type="entry name" value="RASGEF_NTER"/>
    <property type="match status" value="1"/>
</dbReference>
<dbReference type="OrthoDB" id="546434at2759"/>
<dbReference type="InterPro" id="IPR036028">
    <property type="entry name" value="SH3-like_dom_sf"/>
</dbReference>
<dbReference type="InterPro" id="IPR000651">
    <property type="entry name" value="Ras-like_Gua-exchang_fac_N"/>
</dbReference>
<feature type="compositionally biased region" description="Low complexity" evidence="5">
    <location>
        <begin position="561"/>
        <end position="573"/>
    </location>
</feature>
<dbReference type="CDD" id="cd06224">
    <property type="entry name" value="REM"/>
    <property type="match status" value="1"/>
</dbReference>
<dbReference type="Pfam" id="PF00618">
    <property type="entry name" value="RasGEF_N"/>
    <property type="match status" value="1"/>
</dbReference>
<dbReference type="EMBL" id="CDHN01000006">
    <property type="protein sequence ID" value="CEJ93906.1"/>
    <property type="molecule type" value="Genomic_DNA"/>
</dbReference>
<keyword evidence="10" id="KW-1185">Reference proteome</keyword>
<evidence type="ECO:0000259" key="8">
    <source>
        <dbReference type="PROSITE" id="PS50212"/>
    </source>
</evidence>
<dbReference type="SUPFAM" id="SSF50044">
    <property type="entry name" value="SH3-domain"/>
    <property type="match status" value="1"/>
</dbReference>
<feature type="compositionally biased region" description="Basic and acidic residues" evidence="5">
    <location>
        <begin position="1156"/>
        <end position="1165"/>
    </location>
</feature>
<dbReference type="Gene3D" id="2.30.30.40">
    <property type="entry name" value="SH3 Domains"/>
    <property type="match status" value="1"/>
</dbReference>
<dbReference type="InterPro" id="IPR023578">
    <property type="entry name" value="Ras_GEF_dom_sf"/>
</dbReference>
<dbReference type="SMART" id="SM00326">
    <property type="entry name" value="SH3"/>
    <property type="match status" value="1"/>
</dbReference>
<dbReference type="PROSITE" id="PS50002">
    <property type="entry name" value="SH3"/>
    <property type="match status" value="1"/>
</dbReference>
<organism evidence="9 10">
    <name type="scientific">[Torrubiella] hemipterigena</name>
    <dbReference type="NCBI Taxonomy" id="1531966"/>
    <lineage>
        <taxon>Eukaryota</taxon>
        <taxon>Fungi</taxon>
        <taxon>Dikarya</taxon>
        <taxon>Ascomycota</taxon>
        <taxon>Pezizomycotina</taxon>
        <taxon>Sordariomycetes</taxon>
        <taxon>Hypocreomycetidae</taxon>
        <taxon>Hypocreales</taxon>
        <taxon>Clavicipitaceae</taxon>
        <taxon>Clavicipitaceae incertae sedis</taxon>
        <taxon>'Torrubiella' clade</taxon>
    </lineage>
</organism>
<proteinExistence type="predicted"/>
<dbReference type="SMART" id="SM00147">
    <property type="entry name" value="RasGEF"/>
    <property type="match status" value="1"/>
</dbReference>
<dbReference type="SUPFAM" id="SSF48366">
    <property type="entry name" value="Ras GEF"/>
    <property type="match status" value="1"/>
</dbReference>
<dbReference type="InterPro" id="IPR001452">
    <property type="entry name" value="SH3_domain"/>
</dbReference>
<name>A0A0A1T9Z0_9HYPO</name>
<dbReference type="STRING" id="1531966.A0A0A1T9Z0"/>
<protein>
    <submittedName>
        <fullName evidence="9">Putative Guanine nucleotide exchange factor</fullName>
    </submittedName>
</protein>
<keyword evidence="2 3" id="KW-0344">Guanine-nucleotide releasing factor</keyword>
<feature type="compositionally biased region" description="Basic and acidic residues" evidence="5">
    <location>
        <begin position="289"/>
        <end position="301"/>
    </location>
</feature>
<evidence type="ECO:0000256" key="2">
    <source>
        <dbReference type="ARBA" id="ARBA00022658"/>
    </source>
</evidence>
<feature type="domain" description="N-terminal Ras-GEF" evidence="8">
    <location>
        <begin position="727"/>
        <end position="847"/>
    </location>
</feature>
<feature type="compositionally biased region" description="Polar residues" evidence="5">
    <location>
        <begin position="649"/>
        <end position="681"/>
    </location>
</feature>